<evidence type="ECO:0000256" key="4">
    <source>
        <dbReference type="ARBA" id="ARBA00022679"/>
    </source>
</evidence>
<comment type="catalytic activity">
    <reaction evidence="9">
        <text>a D-hexose + ATP = a D-hexose 6-phosphate + ADP + H(+)</text>
        <dbReference type="Rhea" id="RHEA:22740"/>
        <dbReference type="ChEBI" id="CHEBI:4194"/>
        <dbReference type="ChEBI" id="CHEBI:15378"/>
        <dbReference type="ChEBI" id="CHEBI:30616"/>
        <dbReference type="ChEBI" id="CHEBI:229467"/>
        <dbReference type="ChEBI" id="CHEBI:456216"/>
        <dbReference type="EC" id="2.7.1.1"/>
    </reaction>
    <physiologicalReaction direction="left-to-right" evidence="9">
        <dbReference type="Rhea" id="RHEA:22741"/>
    </physiologicalReaction>
</comment>
<organism evidence="15 16">
    <name type="scientific">Meloidogyne enterolobii</name>
    <name type="common">Root-knot nematode worm</name>
    <name type="synonym">Meloidogyne mayaguensis</name>
    <dbReference type="NCBI Taxonomy" id="390850"/>
    <lineage>
        <taxon>Eukaryota</taxon>
        <taxon>Metazoa</taxon>
        <taxon>Ecdysozoa</taxon>
        <taxon>Nematoda</taxon>
        <taxon>Chromadorea</taxon>
        <taxon>Rhabditida</taxon>
        <taxon>Tylenchina</taxon>
        <taxon>Tylenchomorpha</taxon>
        <taxon>Tylenchoidea</taxon>
        <taxon>Meloidogynidae</taxon>
        <taxon>Meloidogyninae</taxon>
        <taxon>Meloidogyne</taxon>
    </lineage>
</organism>
<accession>A0A6V7U0D6</accession>
<evidence type="ECO:0000256" key="12">
    <source>
        <dbReference type="RuleBase" id="RU362007"/>
    </source>
</evidence>
<feature type="domain" description="Hexokinase C-terminal" evidence="14">
    <location>
        <begin position="221"/>
        <end position="398"/>
    </location>
</feature>
<evidence type="ECO:0000259" key="14">
    <source>
        <dbReference type="Pfam" id="PF03727"/>
    </source>
</evidence>
<evidence type="ECO:0000259" key="13">
    <source>
        <dbReference type="Pfam" id="PF00349"/>
    </source>
</evidence>
<dbReference type="SUPFAM" id="SSF53067">
    <property type="entry name" value="Actin-like ATPase domain"/>
    <property type="match status" value="2"/>
</dbReference>
<keyword evidence="7 12" id="KW-0067">ATP-binding</keyword>
<dbReference type="PANTHER" id="PTHR19443">
    <property type="entry name" value="HEXOKINASE"/>
    <property type="match status" value="1"/>
</dbReference>
<comment type="catalytic activity">
    <reaction evidence="10">
        <text>D-fructose + ATP = D-fructose 6-phosphate + ADP + H(+)</text>
        <dbReference type="Rhea" id="RHEA:16125"/>
        <dbReference type="ChEBI" id="CHEBI:15378"/>
        <dbReference type="ChEBI" id="CHEBI:30616"/>
        <dbReference type="ChEBI" id="CHEBI:37721"/>
        <dbReference type="ChEBI" id="CHEBI:61527"/>
        <dbReference type="ChEBI" id="CHEBI:456216"/>
        <dbReference type="EC" id="2.7.1.1"/>
    </reaction>
    <physiologicalReaction direction="left-to-right" evidence="10">
        <dbReference type="Rhea" id="RHEA:16126"/>
    </physiologicalReaction>
</comment>
<dbReference type="InterPro" id="IPR043129">
    <property type="entry name" value="ATPase_NBD"/>
</dbReference>
<evidence type="ECO:0000256" key="8">
    <source>
        <dbReference type="ARBA" id="ARBA00023152"/>
    </source>
</evidence>
<evidence type="ECO:0000313" key="16">
    <source>
        <dbReference type="Proteomes" id="UP000580250"/>
    </source>
</evidence>
<dbReference type="InterPro" id="IPR022672">
    <property type="entry name" value="Hexokinase_N"/>
</dbReference>
<evidence type="ECO:0000256" key="3">
    <source>
        <dbReference type="ARBA" id="ARBA00009225"/>
    </source>
</evidence>
<dbReference type="PANTHER" id="PTHR19443:SF16">
    <property type="entry name" value="HEXOKINASE TYPE 1-RELATED"/>
    <property type="match status" value="1"/>
</dbReference>
<sequence>MFSTATALVESDEDLLEKFDTEHLDLVKNRLNALELNSEQLSQIMKLLQFDLTEGLKSERSVVKMLPTFVSSNKTTMKSQTITLDLGGTGFRVYLIDSNGEIIHETIVKIPENIKRGTENLMSFIANSLKKFFIKYKLPLNNKMPLGFTFSYPCVHNGLTSASLMRWTKGFSADGFKDKNIVQMLREACSLEQIQLGVITLINDTVGTLLACSLVNGDCSVGLVVATGFNIAYMENVKSVPKLKNHDKLKDYKEICINTEMGAFGENETIEPYRTDFDRLLDTNSINPKEQIFEKMISAMYLGELMRLVVRDLFEAGMIFNGKPNAISLLEGQDFFKTSNMTKIAEYNRRYEKRLTKIQSLITVDISPTFTDCAVLSHVSSLIFSRSEMLTAVASVGEQINTQQIIIGVDFFD</sequence>
<reference evidence="15 16" key="1">
    <citation type="submission" date="2020-08" db="EMBL/GenBank/DDBJ databases">
        <authorList>
            <person name="Koutsovoulos G."/>
            <person name="Danchin GJ E."/>
        </authorList>
    </citation>
    <scope>NUCLEOTIDE SEQUENCE [LARGE SCALE GENOMIC DNA]</scope>
</reference>
<evidence type="ECO:0000256" key="11">
    <source>
        <dbReference type="ARBA" id="ARBA00048160"/>
    </source>
</evidence>
<evidence type="ECO:0000256" key="9">
    <source>
        <dbReference type="ARBA" id="ARBA00044613"/>
    </source>
</evidence>
<dbReference type="UniPathway" id="UPA00242"/>
<dbReference type="PRINTS" id="PR00475">
    <property type="entry name" value="HEXOKINASE"/>
</dbReference>
<keyword evidence="4 12" id="KW-0808">Transferase</keyword>
<dbReference type="GO" id="GO:0006096">
    <property type="term" value="P:glycolytic process"/>
    <property type="evidence" value="ECO:0007669"/>
    <property type="project" value="UniProtKB-UniPathway"/>
</dbReference>
<comment type="pathway">
    <text evidence="2">Carbohydrate metabolism; hexose metabolism.</text>
</comment>
<comment type="catalytic activity">
    <reaction evidence="11">
        <text>D-glucose + ATP = D-glucose 6-phosphate + ADP + H(+)</text>
        <dbReference type="Rhea" id="RHEA:17825"/>
        <dbReference type="ChEBI" id="CHEBI:4167"/>
        <dbReference type="ChEBI" id="CHEBI:15378"/>
        <dbReference type="ChEBI" id="CHEBI:30616"/>
        <dbReference type="ChEBI" id="CHEBI:61548"/>
        <dbReference type="ChEBI" id="CHEBI:456216"/>
        <dbReference type="EC" id="2.7.1.1"/>
    </reaction>
    <physiologicalReaction direction="left-to-right" evidence="11">
        <dbReference type="Rhea" id="RHEA:17826"/>
    </physiologicalReaction>
</comment>
<evidence type="ECO:0000256" key="2">
    <source>
        <dbReference type="ARBA" id="ARBA00005028"/>
    </source>
</evidence>
<dbReference type="GO" id="GO:0001678">
    <property type="term" value="P:intracellular glucose homeostasis"/>
    <property type="evidence" value="ECO:0007669"/>
    <property type="project" value="InterPro"/>
</dbReference>
<protein>
    <recommendedName>
        <fullName evidence="12">Phosphotransferase</fullName>
        <ecNumber evidence="12">2.7.1.-</ecNumber>
    </recommendedName>
</protein>
<dbReference type="Pfam" id="PF00349">
    <property type="entry name" value="Hexokinase_1"/>
    <property type="match status" value="1"/>
</dbReference>
<dbReference type="InterPro" id="IPR019807">
    <property type="entry name" value="Hexokinase_BS"/>
</dbReference>
<evidence type="ECO:0000256" key="7">
    <source>
        <dbReference type="ARBA" id="ARBA00022840"/>
    </source>
</evidence>
<dbReference type="GO" id="GO:0005536">
    <property type="term" value="F:D-glucose binding"/>
    <property type="evidence" value="ECO:0007669"/>
    <property type="project" value="InterPro"/>
</dbReference>
<dbReference type="EC" id="2.7.1.-" evidence="12"/>
<evidence type="ECO:0000256" key="5">
    <source>
        <dbReference type="ARBA" id="ARBA00022741"/>
    </source>
</evidence>
<dbReference type="Proteomes" id="UP000580250">
    <property type="component" value="Unassembled WGS sequence"/>
</dbReference>
<name>A0A6V7U0D6_MELEN</name>
<dbReference type="Pfam" id="PF03727">
    <property type="entry name" value="Hexokinase_2"/>
    <property type="match status" value="1"/>
</dbReference>
<dbReference type="OrthoDB" id="419537at2759"/>
<dbReference type="GO" id="GO:0005829">
    <property type="term" value="C:cytosol"/>
    <property type="evidence" value="ECO:0007669"/>
    <property type="project" value="TreeGrafter"/>
</dbReference>
<dbReference type="GO" id="GO:0004340">
    <property type="term" value="F:glucokinase activity"/>
    <property type="evidence" value="ECO:0007669"/>
    <property type="project" value="TreeGrafter"/>
</dbReference>
<dbReference type="AlphaFoldDB" id="A0A6V7U0D6"/>
<dbReference type="GO" id="GO:0006006">
    <property type="term" value="P:glucose metabolic process"/>
    <property type="evidence" value="ECO:0007669"/>
    <property type="project" value="TreeGrafter"/>
</dbReference>
<dbReference type="PROSITE" id="PS51748">
    <property type="entry name" value="HEXOKINASE_2"/>
    <property type="match status" value="1"/>
</dbReference>
<dbReference type="UniPathway" id="UPA00109">
    <property type="reaction ID" value="UER00180"/>
</dbReference>
<evidence type="ECO:0000256" key="1">
    <source>
        <dbReference type="ARBA" id="ARBA00004888"/>
    </source>
</evidence>
<dbReference type="Gene3D" id="3.40.367.20">
    <property type="match status" value="1"/>
</dbReference>
<evidence type="ECO:0000313" key="15">
    <source>
        <dbReference type="EMBL" id="CAD2141162.1"/>
    </source>
</evidence>
<comment type="similarity">
    <text evidence="3 12">Belongs to the hexokinase family.</text>
</comment>
<dbReference type="GO" id="GO:0005739">
    <property type="term" value="C:mitochondrion"/>
    <property type="evidence" value="ECO:0007669"/>
    <property type="project" value="TreeGrafter"/>
</dbReference>
<dbReference type="Gene3D" id="3.30.420.40">
    <property type="match status" value="1"/>
</dbReference>
<dbReference type="PROSITE" id="PS00378">
    <property type="entry name" value="HEXOKINASE_1"/>
    <property type="match status" value="1"/>
</dbReference>
<feature type="domain" description="Hexokinase N-terminal" evidence="13">
    <location>
        <begin position="28"/>
        <end position="213"/>
    </location>
</feature>
<dbReference type="EMBL" id="CAJEWN010000026">
    <property type="protein sequence ID" value="CAD2141162.1"/>
    <property type="molecule type" value="Genomic_DNA"/>
</dbReference>
<comment type="pathway">
    <text evidence="1">Carbohydrate degradation; glycolysis; D-glyceraldehyde 3-phosphate and glycerone phosphate from D-glucose: step 1/4.</text>
</comment>
<dbReference type="GO" id="GO:0005524">
    <property type="term" value="F:ATP binding"/>
    <property type="evidence" value="ECO:0007669"/>
    <property type="project" value="UniProtKB-UniRule"/>
</dbReference>
<gene>
    <name evidence="15" type="ORF">MENT_LOCUS6788</name>
</gene>
<dbReference type="InterPro" id="IPR001312">
    <property type="entry name" value="Hexokinase"/>
</dbReference>
<evidence type="ECO:0000256" key="6">
    <source>
        <dbReference type="ARBA" id="ARBA00022777"/>
    </source>
</evidence>
<proteinExistence type="inferred from homology"/>
<evidence type="ECO:0000256" key="10">
    <source>
        <dbReference type="ARBA" id="ARBA00047905"/>
    </source>
</evidence>
<keyword evidence="8 12" id="KW-0324">Glycolysis</keyword>
<dbReference type="InterPro" id="IPR022673">
    <property type="entry name" value="Hexokinase_C"/>
</dbReference>
<keyword evidence="5 12" id="KW-0547">Nucleotide-binding</keyword>
<keyword evidence="6 12" id="KW-0418">Kinase</keyword>
<comment type="caution">
    <text evidence="15">The sequence shown here is derived from an EMBL/GenBank/DDBJ whole genome shotgun (WGS) entry which is preliminary data.</text>
</comment>
<dbReference type="GO" id="GO:0008865">
    <property type="term" value="F:fructokinase activity"/>
    <property type="evidence" value="ECO:0007669"/>
    <property type="project" value="TreeGrafter"/>
</dbReference>